<dbReference type="InterPro" id="IPR033985">
    <property type="entry name" value="SusD-like_N"/>
</dbReference>
<feature type="domain" description="SusD-like N-terminal" evidence="7">
    <location>
        <begin position="26"/>
        <end position="228"/>
    </location>
</feature>
<dbReference type="Gene3D" id="1.25.40.390">
    <property type="match status" value="1"/>
</dbReference>
<keyword evidence="4" id="KW-0472">Membrane</keyword>
<reference evidence="8 9" key="1">
    <citation type="submission" date="2021-05" db="EMBL/GenBank/DDBJ databases">
        <title>A Polyphasic approach of four new species of the genus Ohtaekwangia: Ohtaekwangia histidinii sp. nov., Ohtaekwangia cretensis sp. nov., Ohtaekwangia indiensis sp. nov., Ohtaekwangia reichenbachii sp. nov. from diverse environment.</title>
        <authorList>
            <person name="Octaviana S."/>
        </authorList>
    </citation>
    <scope>NUCLEOTIDE SEQUENCE [LARGE SCALE GENOMIC DNA]</scope>
    <source>
        <strain evidence="8 9">PWU37</strain>
    </source>
</reference>
<dbReference type="Proteomes" id="UP001319180">
    <property type="component" value="Unassembled WGS sequence"/>
</dbReference>
<comment type="similarity">
    <text evidence="2">Belongs to the SusD family.</text>
</comment>
<dbReference type="SUPFAM" id="SSF48452">
    <property type="entry name" value="TPR-like"/>
    <property type="match status" value="1"/>
</dbReference>
<dbReference type="InterPro" id="IPR012944">
    <property type="entry name" value="SusD_RagB_dom"/>
</dbReference>
<keyword evidence="5" id="KW-0998">Cell outer membrane</keyword>
<dbReference type="CDD" id="cd08977">
    <property type="entry name" value="SusD"/>
    <property type="match status" value="1"/>
</dbReference>
<evidence type="ECO:0000256" key="2">
    <source>
        <dbReference type="ARBA" id="ARBA00006275"/>
    </source>
</evidence>
<dbReference type="RefSeq" id="WP_254089062.1">
    <property type="nucleotide sequence ID" value="NZ_JAHESC010000004.1"/>
</dbReference>
<dbReference type="Pfam" id="PF07980">
    <property type="entry name" value="SusD_RagB"/>
    <property type="match status" value="1"/>
</dbReference>
<organism evidence="8 9">
    <name type="scientific">Dawidia soli</name>
    <dbReference type="NCBI Taxonomy" id="2782352"/>
    <lineage>
        <taxon>Bacteria</taxon>
        <taxon>Pseudomonadati</taxon>
        <taxon>Bacteroidota</taxon>
        <taxon>Cytophagia</taxon>
        <taxon>Cytophagales</taxon>
        <taxon>Chryseotaleaceae</taxon>
        <taxon>Dawidia</taxon>
    </lineage>
</organism>
<evidence type="ECO:0000256" key="3">
    <source>
        <dbReference type="ARBA" id="ARBA00022729"/>
    </source>
</evidence>
<dbReference type="InterPro" id="IPR011990">
    <property type="entry name" value="TPR-like_helical_dom_sf"/>
</dbReference>
<dbReference type="EMBL" id="JAHESC010000004">
    <property type="protein sequence ID" value="MBT1685810.1"/>
    <property type="molecule type" value="Genomic_DNA"/>
</dbReference>
<evidence type="ECO:0000259" key="7">
    <source>
        <dbReference type="Pfam" id="PF14322"/>
    </source>
</evidence>
<feature type="domain" description="RagB/SusD" evidence="6">
    <location>
        <begin position="310"/>
        <end position="484"/>
    </location>
</feature>
<keyword evidence="9" id="KW-1185">Reference proteome</keyword>
<comment type="caution">
    <text evidence="8">The sequence shown here is derived from an EMBL/GenBank/DDBJ whole genome shotgun (WGS) entry which is preliminary data.</text>
</comment>
<gene>
    <name evidence="8" type="ORF">KK078_04545</name>
</gene>
<protein>
    <submittedName>
        <fullName evidence="8">RagB/SusD family nutrient uptake outer membrane protein</fullName>
    </submittedName>
</protein>
<proteinExistence type="inferred from homology"/>
<dbReference type="AlphaFoldDB" id="A0AAP2D7D2"/>
<name>A0AAP2D7D2_9BACT</name>
<evidence type="ECO:0000259" key="6">
    <source>
        <dbReference type="Pfam" id="PF07980"/>
    </source>
</evidence>
<comment type="subcellular location">
    <subcellularLocation>
        <location evidence="1">Cell outer membrane</location>
    </subcellularLocation>
</comment>
<evidence type="ECO:0000256" key="1">
    <source>
        <dbReference type="ARBA" id="ARBA00004442"/>
    </source>
</evidence>
<keyword evidence="3" id="KW-0732">Signal</keyword>
<evidence type="ECO:0000313" key="8">
    <source>
        <dbReference type="EMBL" id="MBT1685810.1"/>
    </source>
</evidence>
<dbReference type="GO" id="GO:0009279">
    <property type="term" value="C:cell outer membrane"/>
    <property type="evidence" value="ECO:0007669"/>
    <property type="project" value="UniProtKB-SubCell"/>
</dbReference>
<dbReference type="Pfam" id="PF14322">
    <property type="entry name" value="SusD-like_3"/>
    <property type="match status" value="1"/>
</dbReference>
<evidence type="ECO:0000313" key="9">
    <source>
        <dbReference type="Proteomes" id="UP001319180"/>
    </source>
</evidence>
<evidence type="ECO:0000256" key="5">
    <source>
        <dbReference type="ARBA" id="ARBA00023237"/>
    </source>
</evidence>
<accession>A0AAP2D7D2</accession>
<evidence type="ECO:0000256" key="4">
    <source>
        <dbReference type="ARBA" id="ARBA00023136"/>
    </source>
</evidence>
<sequence length="504" mass="56223">MKNILLVLCYQVMIIVLVAIPFSCSDFLDKPPQGKLVSSNFPTSASDAEQAVNAIYGTLRVPEYNFGLYPILDIMSDDAHKGSNLTDQRAIVGPYDNFTHIGTETSIKNWYSTLYQGVKRANVVIENVPTIVMDEGLRTRYVAEARLLRGFFYLDLVRAWGDVPKITTVVAPIGLPRSPASEIYALIEEDFTFARDNLWERNDDRWSANDLGRVTVGTANALLARYYLWRGNFPQAEVAAMAVINSHQYELAASFGLAHSEAGEQGVESVFEVGAIRQEGLPVGGNQYGNVQGVRGIPNRGWGFNRPSFDLINAFEPGDPRLDSTILDVGEWQDGIKIVGDTDTPDSYTNNLVYPGFPNGIQEKECYNQKVWTPGTRVPDQFGHNRRLVRYADVLLMAAEALNKNGKPEDALDYLNEVRARARGENPGILPDITETNADALNEIILHERRVELALEGLRFWDLIRTNKAATVLAPYGYRADKHNLLAIPQTEADLNGWLNNPNW</sequence>